<sequence>MTILSIMVTDIDATTLAKLLQKVDPFRKTIIVDCRPFIDYNLLHIRDAINAFYSKMMRRRVYDNKVSK</sequence>
<organism evidence="2">
    <name type="scientific">Brugia malayi</name>
    <name type="common">Filarial nematode worm</name>
    <dbReference type="NCBI Taxonomy" id="6279"/>
    <lineage>
        <taxon>Eukaryota</taxon>
        <taxon>Metazoa</taxon>
        <taxon>Ecdysozoa</taxon>
        <taxon>Nematoda</taxon>
        <taxon>Chromadorea</taxon>
        <taxon>Rhabditida</taxon>
        <taxon>Spirurina</taxon>
        <taxon>Spiruromorpha</taxon>
        <taxon>Filarioidea</taxon>
        <taxon>Onchocercidae</taxon>
        <taxon>Brugia</taxon>
    </lineage>
</organism>
<reference evidence="2" key="2">
    <citation type="submission" date="2019-04" db="EMBL/GenBank/DDBJ databases">
        <authorList>
            <person name="Howe K."/>
            <person name="Paulini M."/>
            <person name="Williams G."/>
        </authorList>
    </citation>
    <scope>NUCLEOTIDE SEQUENCE [LARGE SCALE GENOMIC DNA]</scope>
    <source>
        <strain evidence="2">FR3</strain>
    </source>
</reference>
<evidence type="ECO:0000313" key="2">
    <source>
        <dbReference type="EMBL" id="VIO92954.1"/>
    </source>
</evidence>
<reference evidence="4" key="3">
    <citation type="submission" date="2019-12" db="UniProtKB">
        <authorList>
            <consortium name="WormBaseParasite"/>
        </authorList>
    </citation>
    <scope>IDENTIFICATION</scope>
</reference>
<evidence type="ECO:0000313" key="3">
    <source>
        <dbReference type="Proteomes" id="UP000006672"/>
    </source>
</evidence>
<feature type="domain" description="Rhodanese" evidence="1">
    <location>
        <begin position="25"/>
        <end position="60"/>
    </location>
</feature>
<name>A0A4E9F812_BRUMA</name>
<keyword evidence="3" id="KW-1185">Reference proteome</keyword>
<accession>A0A5S6PDL1</accession>
<dbReference type="InterPro" id="IPR001763">
    <property type="entry name" value="Rhodanese-like_dom"/>
</dbReference>
<dbReference type="AlphaFoldDB" id="A0A4E9F812"/>
<dbReference type="PROSITE" id="PS50206">
    <property type="entry name" value="RHODANESE_3"/>
    <property type="match status" value="1"/>
</dbReference>
<dbReference type="GeneID" id="66058794"/>
<evidence type="ECO:0000259" key="1">
    <source>
        <dbReference type="PROSITE" id="PS50206"/>
    </source>
</evidence>
<accession>A0A4E9F812</accession>
<dbReference type="RefSeq" id="XP_042933951.1">
    <property type="nucleotide sequence ID" value="XM_043078017.1"/>
</dbReference>
<dbReference type="WBParaSite" id="Bm17453.1">
    <property type="protein sequence ID" value="Bm17453.1"/>
    <property type="gene ID" value="WBGene00268596"/>
</dbReference>
<reference evidence="3" key="1">
    <citation type="journal article" date="2007" name="Science">
        <title>Draft genome of the filarial nematode parasite Brugia malayi.</title>
        <authorList>
            <person name="Ghedin E."/>
            <person name="Wang S."/>
            <person name="Spiro D."/>
            <person name="Caler E."/>
            <person name="Zhao Q."/>
            <person name="Crabtree J."/>
            <person name="Allen J.E."/>
            <person name="Delcher A.L."/>
            <person name="Guiliano D.B."/>
            <person name="Miranda-Saavedra D."/>
            <person name="Angiuoli S.V."/>
            <person name="Creasy T."/>
            <person name="Amedeo P."/>
            <person name="Haas B."/>
            <person name="El-Sayed N.M."/>
            <person name="Wortman J.R."/>
            <person name="Feldblyum T."/>
            <person name="Tallon L."/>
            <person name="Schatz M."/>
            <person name="Shumway M."/>
            <person name="Koo H."/>
            <person name="Salzberg S.L."/>
            <person name="Schobel S."/>
            <person name="Pertea M."/>
            <person name="Pop M."/>
            <person name="White O."/>
            <person name="Barton G.J."/>
            <person name="Carlow C.K."/>
            <person name="Crawford M.J."/>
            <person name="Daub J."/>
            <person name="Dimmic M.W."/>
            <person name="Estes C.F."/>
            <person name="Foster J.M."/>
            <person name="Ganatra M."/>
            <person name="Gregory W.F."/>
            <person name="Johnson N.M."/>
            <person name="Jin J."/>
            <person name="Komuniecki R."/>
            <person name="Korf I."/>
            <person name="Kumar S."/>
            <person name="Laney S."/>
            <person name="Li B.W."/>
            <person name="Li W."/>
            <person name="Lindblom T.H."/>
            <person name="Lustigman S."/>
            <person name="Ma D."/>
            <person name="Maina C.V."/>
            <person name="Martin D.M."/>
            <person name="McCarter J.P."/>
            <person name="McReynolds L."/>
            <person name="Mitreva M."/>
            <person name="Nutman T.B."/>
            <person name="Parkinson J."/>
            <person name="Peregrin-Alvarez J.M."/>
            <person name="Poole C."/>
            <person name="Ren Q."/>
            <person name="Saunders L."/>
            <person name="Sluder A.E."/>
            <person name="Smith K."/>
            <person name="Stanke M."/>
            <person name="Unnasch T.R."/>
            <person name="Ware J."/>
            <person name="Wei A.D."/>
            <person name="Weil G."/>
            <person name="Williams D.J."/>
            <person name="Zhang Y."/>
            <person name="Williams S.A."/>
            <person name="Fraser-Liggett C."/>
            <person name="Slatko B."/>
            <person name="Blaxter M.L."/>
            <person name="Scott A.L."/>
        </authorList>
    </citation>
    <scope>NUCLEOTIDE SEQUENCE</scope>
    <source>
        <strain evidence="3">FR3</strain>
    </source>
</reference>
<evidence type="ECO:0000313" key="4">
    <source>
        <dbReference type="WBParaSite" id="Bm17453.1"/>
    </source>
</evidence>
<dbReference type="STRING" id="6279.A0A5S6PDL1"/>
<dbReference type="InterPro" id="IPR036873">
    <property type="entry name" value="Rhodanese-like_dom_sf"/>
</dbReference>
<dbReference type="Gene3D" id="3.40.250.10">
    <property type="entry name" value="Rhodanese-like domain"/>
    <property type="match status" value="1"/>
</dbReference>
<protein>
    <submittedName>
        <fullName evidence="4">Rhodanese domain-containing protein</fullName>
    </submittedName>
</protein>
<proteinExistence type="predicted"/>
<dbReference type="EMBL" id="CAAKNF010000193">
    <property type="protein sequence ID" value="VIO92954.1"/>
    <property type="molecule type" value="Genomic_DNA"/>
</dbReference>
<gene>
    <name evidence="2 4" type="primary">Bm17453</name>
    <name evidence="2" type="ORF">BM_BM17453</name>
</gene>
<dbReference type="CTD" id="66058794"/>
<dbReference type="Proteomes" id="UP000006672">
    <property type="component" value="Unassembled WGS sequence"/>
</dbReference>
<dbReference type="OrthoDB" id="426001at2759"/>
<dbReference type="SUPFAM" id="SSF52821">
    <property type="entry name" value="Rhodanese/Cell cycle control phosphatase"/>
    <property type="match status" value="1"/>
</dbReference>
<dbReference type="KEGG" id="bmy:BM_BM17453"/>